<comment type="similarity">
    <text evidence="2">Belongs to the CbiQ family.</text>
</comment>
<feature type="transmembrane region" description="Helical" evidence="6">
    <location>
        <begin position="21"/>
        <end position="52"/>
    </location>
</feature>
<evidence type="ECO:0000313" key="7">
    <source>
        <dbReference type="EMBL" id="QEA13557.1"/>
    </source>
</evidence>
<gene>
    <name evidence="7" type="ORF">FOZ74_11225</name>
</gene>
<dbReference type="OrthoDB" id="509049at2"/>
<dbReference type="Pfam" id="PF02361">
    <property type="entry name" value="CbiQ"/>
    <property type="match status" value="1"/>
</dbReference>
<reference evidence="7 8" key="1">
    <citation type="submission" date="2019-07" db="EMBL/GenBank/DDBJ databases">
        <title>Complete genome sequence of Comamonas sp. NLF 7-7 isolated from livestock.</title>
        <authorList>
            <person name="Kim D.H."/>
            <person name="Kim J.G."/>
        </authorList>
    </citation>
    <scope>NUCLEOTIDE SEQUENCE [LARGE SCALE GENOMIC DNA]</scope>
    <source>
        <strain evidence="7 8">NLF 7-7</strain>
    </source>
</reference>
<dbReference type="AlphaFoldDB" id="A0A5B8RZZ5"/>
<dbReference type="KEGG" id="cof:FOZ74_11225"/>
<dbReference type="InterPro" id="IPR003339">
    <property type="entry name" value="ABC/ECF_trnsptr_transmembrane"/>
</dbReference>
<keyword evidence="4 6" id="KW-1133">Transmembrane helix</keyword>
<evidence type="ECO:0000313" key="8">
    <source>
        <dbReference type="Proteomes" id="UP000321199"/>
    </source>
</evidence>
<dbReference type="Proteomes" id="UP000321199">
    <property type="component" value="Chromosome"/>
</dbReference>
<keyword evidence="3 6" id="KW-0812">Transmembrane</keyword>
<proteinExistence type="inferred from homology"/>
<keyword evidence="5 6" id="KW-0472">Membrane</keyword>
<comment type="subcellular location">
    <subcellularLocation>
        <location evidence="1">Membrane</location>
        <topology evidence="1">Multi-pass membrane protein</topology>
    </subcellularLocation>
</comment>
<keyword evidence="8" id="KW-1185">Reference proteome</keyword>
<organism evidence="7 8">
    <name type="scientific">Comamonas flocculans</name>
    <dbReference type="NCBI Taxonomy" id="2597701"/>
    <lineage>
        <taxon>Bacteria</taxon>
        <taxon>Pseudomonadati</taxon>
        <taxon>Pseudomonadota</taxon>
        <taxon>Betaproteobacteria</taxon>
        <taxon>Burkholderiales</taxon>
        <taxon>Comamonadaceae</taxon>
        <taxon>Comamonas</taxon>
    </lineage>
</organism>
<evidence type="ECO:0000256" key="6">
    <source>
        <dbReference type="SAM" id="Phobius"/>
    </source>
</evidence>
<dbReference type="GO" id="GO:0005886">
    <property type="term" value="C:plasma membrane"/>
    <property type="evidence" value="ECO:0007669"/>
    <property type="project" value="UniProtKB-ARBA"/>
</dbReference>
<evidence type="ECO:0000256" key="5">
    <source>
        <dbReference type="ARBA" id="ARBA00023136"/>
    </source>
</evidence>
<accession>A0A5B8RZZ5</accession>
<evidence type="ECO:0000256" key="3">
    <source>
        <dbReference type="ARBA" id="ARBA00022692"/>
    </source>
</evidence>
<dbReference type="EMBL" id="CP042344">
    <property type="protein sequence ID" value="QEA13557.1"/>
    <property type="molecule type" value="Genomic_DNA"/>
</dbReference>
<evidence type="ECO:0000256" key="4">
    <source>
        <dbReference type="ARBA" id="ARBA00022989"/>
    </source>
</evidence>
<name>A0A5B8RZZ5_9BURK</name>
<sequence>MGSLYSEYTTWLHHGSAGAKLLALSLAGMLLFATSQPGALAAASLLCAALYASLGQATLGSRRLLGSVTAAAALVAAFHAWMGTWQTGLASALRLASVCMLGIAFTVTTRSSDIVEVLQRLLEPLRPLGVQPEQLSLQLALMLRFTEHFFIQWKKLDEAHRVRTGRAGGLRLVAPLTVQMLKTMRSAGDALYVRLGRD</sequence>
<feature type="transmembrane region" description="Helical" evidence="6">
    <location>
        <begin position="64"/>
        <end position="82"/>
    </location>
</feature>
<dbReference type="RefSeq" id="WP_146913147.1">
    <property type="nucleotide sequence ID" value="NZ_CP042344.1"/>
</dbReference>
<evidence type="ECO:0000256" key="2">
    <source>
        <dbReference type="ARBA" id="ARBA00008564"/>
    </source>
</evidence>
<evidence type="ECO:0000256" key="1">
    <source>
        <dbReference type="ARBA" id="ARBA00004141"/>
    </source>
</evidence>
<protein>
    <submittedName>
        <fullName evidence="7">Energy-coupling factor transporter transmembrane protein EcfT</fullName>
    </submittedName>
</protein>